<keyword evidence="2" id="KW-0813">Transport</keyword>
<evidence type="ECO:0000256" key="6">
    <source>
        <dbReference type="ARBA" id="ARBA00023136"/>
    </source>
</evidence>
<feature type="transmembrane region" description="Helical" evidence="7">
    <location>
        <begin position="98"/>
        <end position="116"/>
    </location>
</feature>
<feature type="transmembrane region" description="Helical" evidence="7">
    <location>
        <begin position="27"/>
        <end position="46"/>
    </location>
</feature>
<dbReference type="GO" id="GO:0005886">
    <property type="term" value="C:plasma membrane"/>
    <property type="evidence" value="ECO:0007669"/>
    <property type="project" value="UniProtKB-SubCell"/>
</dbReference>
<feature type="transmembrane region" description="Helical" evidence="7">
    <location>
        <begin position="122"/>
        <end position="144"/>
    </location>
</feature>
<keyword evidence="6 7" id="KW-0472">Membrane</keyword>
<evidence type="ECO:0000256" key="7">
    <source>
        <dbReference type="SAM" id="Phobius"/>
    </source>
</evidence>
<organism evidence="9">
    <name type="scientific">marine metagenome</name>
    <dbReference type="NCBI Taxonomy" id="408172"/>
    <lineage>
        <taxon>unclassified sequences</taxon>
        <taxon>metagenomes</taxon>
        <taxon>ecological metagenomes</taxon>
    </lineage>
</organism>
<dbReference type="GO" id="GO:0022857">
    <property type="term" value="F:transmembrane transporter activity"/>
    <property type="evidence" value="ECO:0007669"/>
    <property type="project" value="InterPro"/>
</dbReference>
<proteinExistence type="predicted"/>
<dbReference type="SUPFAM" id="SSF103473">
    <property type="entry name" value="MFS general substrate transporter"/>
    <property type="match status" value="1"/>
</dbReference>
<feature type="non-terminal residue" evidence="9">
    <location>
        <position position="279"/>
    </location>
</feature>
<feature type="transmembrane region" description="Helical" evidence="7">
    <location>
        <begin position="66"/>
        <end position="86"/>
    </location>
</feature>
<evidence type="ECO:0000256" key="2">
    <source>
        <dbReference type="ARBA" id="ARBA00022448"/>
    </source>
</evidence>
<evidence type="ECO:0000256" key="3">
    <source>
        <dbReference type="ARBA" id="ARBA00022475"/>
    </source>
</evidence>
<keyword evidence="4 7" id="KW-0812">Transmembrane</keyword>
<feature type="transmembrane region" description="Helical" evidence="7">
    <location>
        <begin position="214"/>
        <end position="234"/>
    </location>
</feature>
<dbReference type="EMBL" id="UINC01108080">
    <property type="protein sequence ID" value="SVC73917.1"/>
    <property type="molecule type" value="Genomic_DNA"/>
</dbReference>
<comment type="subcellular location">
    <subcellularLocation>
        <location evidence="1">Cell membrane</location>
        <topology evidence="1">Multi-pass membrane protein</topology>
    </subcellularLocation>
</comment>
<sequence length="279" mass="29515">MNEGESSHLPSGLWASKRKKLSNRPDYPKIVLIAALFGTATSSYPVTVLSASLPRIARDLGTSDDSVTWVLAAPLLAFAVITPIAGKMGDLHGHRRTYLGSFALGGILALLTALSWNVGSLIFMRTLAQAATAAAGPSAMAIILSVYGRKERSKVLGLWMAVVAVSPAIGVVTGGPLIEWLGWRTLFIIQGLLVMVAFGFGARTLPETEKQSDVSFDVPGALTLGIGVGSLLIAVNRGIVWGWTHPVVISAVVISPLALIAFRTVENRTKMPLLPPELL</sequence>
<feature type="domain" description="Major facilitator superfamily (MFS) profile" evidence="8">
    <location>
        <begin position="31"/>
        <end position="279"/>
    </location>
</feature>
<dbReference type="AlphaFoldDB" id="A0A382PM44"/>
<evidence type="ECO:0000259" key="8">
    <source>
        <dbReference type="PROSITE" id="PS50850"/>
    </source>
</evidence>
<keyword evidence="5 7" id="KW-1133">Transmembrane helix</keyword>
<evidence type="ECO:0000313" key="9">
    <source>
        <dbReference type="EMBL" id="SVC73917.1"/>
    </source>
</evidence>
<dbReference type="PANTHER" id="PTHR42718:SF46">
    <property type="entry name" value="BLR6921 PROTEIN"/>
    <property type="match status" value="1"/>
</dbReference>
<dbReference type="Gene3D" id="1.20.1720.10">
    <property type="entry name" value="Multidrug resistance protein D"/>
    <property type="match status" value="1"/>
</dbReference>
<evidence type="ECO:0000256" key="4">
    <source>
        <dbReference type="ARBA" id="ARBA00022692"/>
    </source>
</evidence>
<dbReference type="InterPro" id="IPR020846">
    <property type="entry name" value="MFS_dom"/>
</dbReference>
<keyword evidence="3" id="KW-1003">Cell membrane</keyword>
<reference evidence="9" key="1">
    <citation type="submission" date="2018-05" db="EMBL/GenBank/DDBJ databases">
        <authorList>
            <person name="Lanie J.A."/>
            <person name="Ng W.-L."/>
            <person name="Kazmierczak K.M."/>
            <person name="Andrzejewski T.M."/>
            <person name="Davidsen T.M."/>
            <person name="Wayne K.J."/>
            <person name="Tettelin H."/>
            <person name="Glass J.I."/>
            <person name="Rusch D."/>
            <person name="Podicherti R."/>
            <person name="Tsui H.-C.T."/>
            <person name="Winkler M.E."/>
        </authorList>
    </citation>
    <scope>NUCLEOTIDE SEQUENCE</scope>
</reference>
<name>A0A382PM44_9ZZZZ</name>
<protein>
    <recommendedName>
        <fullName evidence="8">Major facilitator superfamily (MFS) profile domain-containing protein</fullName>
    </recommendedName>
</protein>
<feature type="transmembrane region" description="Helical" evidence="7">
    <location>
        <begin position="240"/>
        <end position="262"/>
    </location>
</feature>
<dbReference type="Pfam" id="PF07690">
    <property type="entry name" value="MFS_1"/>
    <property type="match status" value="1"/>
</dbReference>
<dbReference type="InterPro" id="IPR036259">
    <property type="entry name" value="MFS_trans_sf"/>
</dbReference>
<evidence type="ECO:0000256" key="1">
    <source>
        <dbReference type="ARBA" id="ARBA00004651"/>
    </source>
</evidence>
<feature type="transmembrane region" description="Helical" evidence="7">
    <location>
        <begin position="181"/>
        <end position="202"/>
    </location>
</feature>
<feature type="transmembrane region" description="Helical" evidence="7">
    <location>
        <begin position="156"/>
        <end position="175"/>
    </location>
</feature>
<gene>
    <name evidence="9" type="ORF">METZ01_LOCUS326771</name>
</gene>
<evidence type="ECO:0000256" key="5">
    <source>
        <dbReference type="ARBA" id="ARBA00022989"/>
    </source>
</evidence>
<accession>A0A382PM44</accession>
<dbReference type="InterPro" id="IPR011701">
    <property type="entry name" value="MFS"/>
</dbReference>
<dbReference type="PROSITE" id="PS50850">
    <property type="entry name" value="MFS"/>
    <property type="match status" value="1"/>
</dbReference>
<dbReference type="PANTHER" id="PTHR42718">
    <property type="entry name" value="MAJOR FACILITATOR SUPERFAMILY MULTIDRUG TRANSPORTER MFSC"/>
    <property type="match status" value="1"/>
</dbReference>